<dbReference type="InterPro" id="IPR051678">
    <property type="entry name" value="AGP_Transferase"/>
</dbReference>
<keyword evidence="2" id="KW-0418">Kinase</keyword>
<keyword evidence="3" id="KW-1185">Reference proteome</keyword>
<protein>
    <submittedName>
        <fullName evidence="2">Aminoglycoside phosphotransferase (APT) family kinase protein</fullName>
    </submittedName>
</protein>
<dbReference type="Gene3D" id="3.30.200.20">
    <property type="entry name" value="Phosphorylase Kinase, domain 1"/>
    <property type="match status" value="1"/>
</dbReference>
<dbReference type="AlphaFoldDB" id="A0A4S3K913"/>
<sequence>MTSRPDWKQGLGPIDKDRPSPAWIAALRARFTTERTIDRVLTRKLEQRADRPYRQTTLEQLGAGVESLLRANIGADFAIRETRWLSGGASKLQMAFTLDWTRPGAGREQTPLVLRMEPAESIVETSRLREFQLIKAMEGVVPVPPVFWCDENGDHLPYPALIYGFARGVAKPSASSSGPSGVGTTLPPALRERIAPQFVECLARIHAFDFSKADLSAFDNPGTGTQCAAWGLDWWQRVWEEDSGEDVPLMRLAVVWLRKNLPVLDRPVIVHADYRLGNFLFTEDDARISAWLDWELGRIGDRHQDLAWTTNHAFSSMDADGKTPLVCGLLPESAFFEAYERVSGFHIDAKTLHWYKVYNAYSLAVIALATGYRISRNAKTHQDVLVAWLIGIGSSVLEELRQHLEAGA</sequence>
<dbReference type="InterPro" id="IPR011009">
    <property type="entry name" value="Kinase-like_dom_sf"/>
</dbReference>
<dbReference type="PANTHER" id="PTHR21310:SF57">
    <property type="entry name" value="BLR2944 PROTEIN"/>
    <property type="match status" value="1"/>
</dbReference>
<dbReference type="CDD" id="cd05154">
    <property type="entry name" value="ACAD10_11_N-like"/>
    <property type="match status" value="1"/>
</dbReference>
<dbReference type="PANTHER" id="PTHR21310">
    <property type="entry name" value="AMINOGLYCOSIDE PHOSPHOTRANSFERASE-RELATED-RELATED"/>
    <property type="match status" value="1"/>
</dbReference>
<name>A0A4S3K913_9GAMM</name>
<organism evidence="2 3">
    <name type="scientific">Panacagrimonas perspica</name>
    <dbReference type="NCBI Taxonomy" id="381431"/>
    <lineage>
        <taxon>Bacteria</taxon>
        <taxon>Pseudomonadati</taxon>
        <taxon>Pseudomonadota</taxon>
        <taxon>Gammaproteobacteria</taxon>
        <taxon>Nevskiales</taxon>
        <taxon>Nevskiaceae</taxon>
        <taxon>Panacagrimonas</taxon>
    </lineage>
</organism>
<accession>A0A4S3K913</accession>
<gene>
    <name evidence="2" type="ORF">DFR24_1309</name>
</gene>
<evidence type="ECO:0000313" key="3">
    <source>
        <dbReference type="Proteomes" id="UP000295341"/>
    </source>
</evidence>
<dbReference type="Pfam" id="PF01636">
    <property type="entry name" value="APH"/>
    <property type="match status" value="1"/>
</dbReference>
<dbReference type="InterPro" id="IPR002575">
    <property type="entry name" value="Aminoglycoside_PTrfase"/>
</dbReference>
<dbReference type="EMBL" id="SOBT01000008">
    <property type="protein sequence ID" value="TDU31925.1"/>
    <property type="molecule type" value="Genomic_DNA"/>
</dbReference>
<evidence type="ECO:0000259" key="1">
    <source>
        <dbReference type="Pfam" id="PF01636"/>
    </source>
</evidence>
<dbReference type="SUPFAM" id="SSF56112">
    <property type="entry name" value="Protein kinase-like (PK-like)"/>
    <property type="match status" value="1"/>
</dbReference>
<dbReference type="InterPro" id="IPR041726">
    <property type="entry name" value="ACAD10_11_N"/>
</dbReference>
<dbReference type="Gene3D" id="3.90.1200.10">
    <property type="match status" value="1"/>
</dbReference>
<keyword evidence="2" id="KW-0808">Transferase</keyword>
<dbReference type="Proteomes" id="UP000295341">
    <property type="component" value="Unassembled WGS sequence"/>
</dbReference>
<reference evidence="2 3" key="1">
    <citation type="submission" date="2019-03" db="EMBL/GenBank/DDBJ databases">
        <title>Genomic Encyclopedia of Type Strains, Phase IV (KMG-IV): sequencing the most valuable type-strain genomes for metagenomic binning, comparative biology and taxonomic classification.</title>
        <authorList>
            <person name="Goeker M."/>
        </authorList>
    </citation>
    <scope>NUCLEOTIDE SEQUENCE [LARGE SCALE GENOMIC DNA]</scope>
    <source>
        <strain evidence="2 3">DSM 26377</strain>
    </source>
</reference>
<dbReference type="RefSeq" id="WP_133880473.1">
    <property type="nucleotide sequence ID" value="NZ_MWIN01000006.1"/>
</dbReference>
<proteinExistence type="predicted"/>
<dbReference type="OrthoDB" id="179763at2"/>
<dbReference type="GO" id="GO:0016301">
    <property type="term" value="F:kinase activity"/>
    <property type="evidence" value="ECO:0007669"/>
    <property type="project" value="UniProtKB-KW"/>
</dbReference>
<evidence type="ECO:0000313" key="2">
    <source>
        <dbReference type="EMBL" id="TDU31925.1"/>
    </source>
</evidence>
<comment type="caution">
    <text evidence="2">The sequence shown here is derived from an EMBL/GenBank/DDBJ whole genome shotgun (WGS) entry which is preliminary data.</text>
</comment>
<feature type="domain" description="Aminoglycoside phosphotransferase" evidence="1">
    <location>
        <begin position="110"/>
        <end position="314"/>
    </location>
</feature>